<dbReference type="OrthoDB" id="8883818at2759"/>
<evidence type="ECO:0000313" key="4">
    <source>
        <dbReference type="Proteomes" id="UP000695562"/>
    </source>
</evidence>
<dbReference type="InterPro" id="IPR015943">
    <property type="entry name" value="WD40/YVTN_repeat-like_dom_sf"/>
</dbReference>
<dbReference type="SUPFAM" id="SSF82171">
    <property type="entry name" value="DPP6 N-terminal domain-like"/>
    <property type="match status" value="1"/>
</dbReference>
<feature type="repeat" description="WD" evidence="1">
    <location>
        <begin position="35"/>
        <end position="69"/>
    </location>
</feature>
<feature type="region of interest" description="Disordered" evidence="2">
    <location>
        <begin position="1"/>
        <end position="20"/>
    </location>
</feature>
<keyword evidence="4" id="KW-1185">Reference proteome</keyword>
<dbReference type="PANTHER" id="PTHR44163:SF1">
    <property type="entry name" value="U3 SMALL NUCLEOLAR RNA-ASSOCIATED PROTEIN 4 HOMOLOG"/>
    <property type="match status" value="1"/>
</dbReference>
<accession>A0A8J4V676</accession>
<dbReference type="InterPro" id="IPR001680">
    <property type="entry name" value="WD40_rpt"/>
</dbReference>
<reference evidence="3" key="1">
    <citation type="submission" date="2020-01" db="EMBL/GenBank/DDBJ databases">
        <title>Development of genomics and gene disruption for Polysphondylium violaceum indicates a role for the polyketide synthase stlB in stalk morphogenesis.</title>
        <authorList>
            <person name="Narita B."/>
            <person name="Kawabe Y."/>
            <person name="Kin K."/>
            <person name="Saito T."/>
            <person name="Gibbs R."/>
            <person name="Kuspa A."/>
            <person name="Muzny D."/>
            <person name="Queller D."/>
            <person name="Richards S."/>
            <person name="Strassman J."/>
            <person name="Sucgang R."/>
            <person name="Worley K."/>
            <person name="Schaap P."/>
        </authorList>
    </citation>
    <scope>NUCLEOTIDE SEQUENCE</scope>
    <source>
        <strain evidence="3">QSvi11</strain>
    </source>
</reference>
<dbReference type="GO" id="GO:0030686">
    <property type="term" value="C:90S preribosome"/>
    <property type="evidence" value="ECO:0007669"/>
    <property type="project" value="InterPro"/>
</dbReference>
<dbReference type="PANTHER" id="PTHR44163">
    <property type="entry name" value="U3 SMALL NUCLEOLAR RNA-ASSOCIATED PROTEIN 4 HOMOLOG"/>
    <property type="match status" value="1"/>
</dbReference>
<sequence>MVSKKQSSSKTKDAVDQQPQIITPAQTKLHKCSFSSWRPSAINAMSYNDDLGYVAVGRDDSTVEIWSLEKNFFLLNTLGGSKFDSPILNVAWLKSSKDNSVLLSVTENKLTLWDINTFTIIKELGTIGNIKAASFNSTLNLLSVLTNDCVQLYSYDGETIQYQSSFPKISNSIPTFITWANDHKTILCGTSNQLVVFKLESMRSILNVSTEYITSIGVISDKHVACGFNNGFLSIIDFEFGSVVQEFRNLHAPIRAIQATQSGDRIFVGGDEANIVSYQYVNGRWAPNGQHKRDSHDIRCMTMVGSMLVSGGVSTKIIFYQSETFSNLLGASFAKHPQYPKNNFAVTQTNPILLIESSKTSIHLWSLGEPDSTTLSDEIQPNGTYLALSKKTKKLLQFESKSPLFIESVDISSDGKYFTYSNRQNSFLYSIDTNSETNQISIKKIQLPEQLNNSCIAKFTKDSLNIVFASNSDQVYIYNIQQQTVTITKSTNANNNENDDSNAAPKPIQIEIDSFGQYCALIDSMKQVIVFDIANPTTTTPYKLPNSNSIPTKLFFHPQFPILYTYSSFSLTGFDVRQLKMVSCIDSTNQPVHFITNNPNDQNELLLWSRNSLSKVSKMEVTGYVNSDAVFEETIFAAQSQNDIVVVDLSYNEQVLPSLPEAIKTKKFGGQ</sequence>
<dbReference type="SUPFAM" id="SSF50978">
    <property type="entry name" value="WD40 repeat-like"/>
    <property type="match status" value="1"/>
</dbReference>
<organism evidence="3 4">
    <name type="scientific">Polysphondylium violaceum</name>
    <dbReference type="NCBI Taxonomy" id="133409"/>
    <lineage>
        <taxon>Eukaryota</taxon>
        <taxon>Amoebozoa</taxon>
        <taxon>Evosea</taxon>
        <taxon>Eumycetozoa</taxon>
        <taxon>Dictyostelia</taxon>
        <taxon>Dictyosteliales</taxon>
        <taxon>Dictyosteliaceae</taxon>
        <taxon>Polysphondylium</taxon>
    </lineage>
</organism>
<dbReference type="GO" id="GO:0032040">
    <property type="term" value="C:small-subunit processome"/>
    <property type="evidence" value="ECO:0007669"/>
    <property type="project" value="TreeGrafter"/>
</dbReference>
<dbReference type="InterPro" id="IPR046351">
    <property type="entry name" value="UTP4"/>
</dbReference>
<dbReference type="Gene3D" id="2.130.10.10">
    <property type="entry name" value="YVTN repeat-like/Quinoprotein amine dehydrogenase"/>
    <property type="match status" value="2"/>
</dbReference>
<comment type="caution">
    <text evidence="3">The sequence shown here is derived from an EMBL/GenBank/DDBJ whole genome shotgun (WGS) entry which is preliminary data.</text>
</comment>
<keyword evidence="1" id="KW-0853">WD repeat</keyword>
<dbReference type="AlphaFoldDB" id="A0A8J4V676"/>
<dbReference type="PROSITE" id="PS50082">
    <property type="entry name" value="WD_REPEATS_2"/>
    <property type="match status" value="1"/>
</dbReference>
<proteinExistence type="predicted"/>
<name>A0A8J4V676_9MYCE</name>
<dbReference type="GO" id="GO:0000462">
    <property type="term" value="P:maturation of SSU-rRNA from tricistronic rRNA transcript (SSU-rRNA, 5.8S rRNA, LSU-rRNA)"/>
    <property type="evidence" value="ECO:0007669"/>
    <property type="project" value="InterPro"/>
</dbReference>
<evidence type="ECO:0008006" key="5">
    <source>
        <dbReference type="Google" id="ProtNLM"/>
    </source>
</evidence>
<dbReference type="GO" id="GO:0003723">
    <property type="term" value="F:RNA binding"/>
    <property type="evidence" value="ECO:0007669"/>
    <property type="project" value="TreeGrafter"/>
</dbReference>
<protein>
    <recommendedName>
        <fullName evidence="5">WD40 repeat-containing protein</fullName>
    </recommendedName>
</protein>
<dbReference type="EMBL" id="AJWJ01000272">
    <property type="protein sequence ID" value="KAF2072524.1"/>
    <property type="molecule type" value="Genomic_DNA"/>
</dbReference>
<evidence type="ECO:0000313" key="3">
    <source>
        <dbReference type="EMBL" id="KAF2072524.1"/>
    </source>
</evidence>
<dbReference type="Proteomes" id="UP000695562">
    <property type="component" value="Unassembled WGS sequence"/>
</dbReference>
<dbReference type="SMART" id="SM00320">
    <property type="entry name" value="WD40"/>
    <property type="match status" value="6"/>
</dbReference>
<gene>
    <name evidence="3" type="ORF">CYY_006167</name>
</gene>
<dbReference type="GO" id="GO:0034455">
    <property type="term" value="C:t-UTP complex"/>
    <property type="evidence" value="ECO:0007669"/>
    <property type="project" value="TreeGrafter"/>
</dbReference>
<dbReference type="InterPro" id="IPR036322">
    <property type="entry name" value="WD40_repeat_dom_sf"/>
</dbReference>
<evidence type="ECO:0000256" key="2">
    <source>
        <dbReference type="SAM" id="MobiDB-lite"/>
    </source>
</evidence>
<evidence type="ECO:0000256" key="1">
    <source>
        <dbReference type="PROSITE-ProRule" id="PRU00221"/>
    </source>
</evidence>